<dbReference type="InterPro" id="IPR007867">
    <property type="entry name" value="GMC_OxRtase_C"/>
</dbReference>
<evidence type="ECO:0000256" key="4">
    <source>
        <dbReference type="ARBA" id="ARBA00022827"/>
    </source>
</evidence>
<gene>
    <name evidence="7" type="ORF">C4B63_39g338</name>
</gene>
<reference evidence="7 8" key="1">
    <citation type="journal article" date="2018" name="Microb. Genom.">
        <title>Expanding an expanded genome: long-read sequencing of Trypanosoma cruzi.</title>
        <authorList>
            <person name="Berna L."/>
            <person name="Rodriguez M."/>
            <person name="Chiribao M.L."/>
            <person name="Parodi-Talice A."/>
            <person name="Pita S."/>
            <person name="Rijo G."/>
            <person name="Alvarez-Valin F."/>
            <person name="Robello C."/>
        </authorList>
    </citation>
    <scope>NUCLEOTIDE SEQUENCE [LARGE SCALE GENOMIC DNA]</scope>
    <source>
        <strain evidence="7 8">Dm28c</strain>
    </source>
</reference>
<keyword evidence="4 5" id="KW-0274">FAD</keyword>
<comment type="caution">
    <text evidence="7">The sequence shown here is derived from an EMBL/GenBank/DDBJ whole genome shotgun (WGS) entry which is preliminary data.</text>
</comment>
<dbReference type="PROSITE" id="PS51257">
    <property type="entry name" value="PROKAR_LIPOPROTEIN"/>
    <property type="match status" value="1"/>
</dbReference>
<evidence type="ECO:0000256" key="3">
    <source>
        <dbReference type="ARBA" id="ARBA00022630"/>
    </source>
</evidence>
<comment type="cofactor">
    <cofactor evidence="1 5">
        <name>FAD</name>
        <dbReference type="ChEBI" id="CHEBI:57692"/>
    </cofactor>
</comment>
<evidence type="ECO:0000256" key="1">
    <source>
        <dbReference type="ARBA" id="ARBA00001974"/>
    </source>
</evidence>
<dbReference type="OrthoDB" id="269227at2759"/>
<dbReference type="VEuPathDB" id="TriTrypDB:TcCL_NonESM03930"/>
<dbReference type="Gene3D" id="3.50.50.60">
    <property type="entry name" value="FAD/NAD(P)-binding domain"/>
    <property type="match status" value="1"/>
</dbReference>
<dbReference type="PROSITE" id="PS00624">
    <property type="entry name" value="GMC_OXRED_2"/>
    <property type="match status" value="1"/>
</dbReference>
<dbReference type="InterPro" id="IPR036188">
    <property type="entry name" value="FAD/NAD-bd_sf"/>
</dbReference>
<dbReference type="InterPro" id="IPR012132">
    <property type="entry name" value="GMC_OxRdtase"/>
</dbReference>
<evidence type="ECO:0000313" key="7">
    <source>
        <dbReference type="EMBL" id="PWU92177.1"/>
    </source>
</evidence>
<dbReference type="Proteomes" id="UP000246121">
    <property type="component" value="Unassembled WGS sequence"/>
</dbReference>
<dbReference type="Pfam" id="PF05199">
    <property type="entry name" value="GMC_oxred_C"/>
    <property type="match status" value="1"/>
</dbReference>
<dbReference type="GO" id="GO:0050660">
    <property type="term" value="F:flavin adenine dinucleotide binding"/>
    <property type="evidence" value="ECO:0007669"/>
    <property type="project" value="InterPro"/>
</dbReference>
<feature type="binding site" evidence="5">
    <location>
        <position position="228"/>
    </location>
    <ligand>
        <name>FAD</name>
        <dbReference type="ChEBI" id="CHEBI:57692"/>
    </ligand>
</feature>
<dbReference type="VEuPathDB" id="TriTrypDB:TcCLB.511589.170"/>
<dbReference type="PANTHER" id="PTHR11552">
    <property type="entry name" value="GLUCOSE-METHANOL-CHOLINE GMC OXIDOREDUCTASE"/>
    <property type="match status" value="1"/>
</dbReference>
<dbReference type="VEuPathDB" id="TriTrypDB:TCDM_07585"/>
<dbReference type="VEuPathDB" id="TriTrypDB:C4B63_39g338"/>
<comment type="similarity">
    <text evidence="2">Belongs to the GMC oxidoreductase family.</text>
</comment>
<dbReference type="EMBL" id="PRFA01000039">
    <property type="protein sequence ID" value="PWU92177.1"/>
    <property type="molecule type" value="Genomic_DNA"/>
</dbReference>
<feature type="domain" description="Glucose-methanol-choline oxidoreductase N-terminal" evidence="6">
    <location>
        <begin position="262"/>
        <end position="276"/>
    </location>
</feature>
<dbReference type="Pfam" id="PF00732">
    <property type="entry name" value="GMC_oxred_N"/>
    <property type="match status" value="1"/>
</dbReference>
<dbReference type="VEuPathDB" id="TriTrypDB:Tc_MARK_7822"/>
<organism evidence="7 8">
    <name type="scientific">Trypanosoma cruzi</name>
    <dbReference type="NCBI Taxonomy" id="5693"/>
    <lineage>
        <taxon>Eukaryota</taxon>
        <taxon>Discoba</taxon>
        <taxon>Euglenozoa</taxon>
        <taxon>Kinetoplastea</taxon>
        <taxon>Metakinetoplastina</taxon>
        <taxon>Trypanosomatida</taxon>
        <taxon>Trypanosomatidae</taxon>
        <taxon>Trypanosoma</taxon>
        <taxon>Schizotrypanum</taxon>
    </lineage>
</organism>
<dbReference type="PIRSF" id="PIRSF000137">
    <property type="entry name" value="Alcohol_oxidase"/>
    <property type="match status" value="1"/>
</dbReference>
<dbReference type="VEuPathDB" id="TriTrypDB:TcCLB.511229.20"/>
<dbReference type="InterPro" id="IPR000172">
    <property type="entry name" value="GMC_OxRdtase_N"/>
</dbReference>
<evidence type="ECO:0000256" key="5">
    <source>
        <dbReference type="PIRSR" id="PIRSR000137-2"/>
    </source>
</evidence>
<sequence>MSAKKRAFDFLVLGAGAAGCAAARAIALRYPNATVGLVEQGTRRPLPLVMRVPLLTPLVASVRSTRGFLRKYHGVPEECIGGRQLKYVRGCALGGSSCCNDMRYMRGTTRDYAAWGDPMWSFEQLLPFFCALERNSRGGSLFHGNSGPLDVTDVPRANVGFELNILWFESCEALGIPETMDFNAGATDGFSAPQSLIAKGVRVDVFDALLERDRHLFPNLAVMPETRVQRILFDGKRVSGVETRVGRDVEVLFSGRVVLCLGPLESPALLQRSGVGAGGRVAEIPDVGKNLIQPTSATIVFGVTHNANLRSKSVSWRNAPYLLRQWREYNEERSGAFASLAEGAAFVRSTPTAAWPDLSLTFFATPNVRWCGWRPFDGFAVRVAHHYPESRGEVVAVDEHNIRITSRMFSSRKDVQCMDEGMRWVGSLFNDARSAFHIDEKGRPTSPFASLGVHVRHPRNALHTQQGTAAFLAEHAQGTGDLFGTCALGKVVDSTLRVRGVDGLHVADASVVPTPTCGASCVIGAAIGSRVASILQV</sequence>
<evidence type="ECO:0000259" key="6">
    <source>
        <dbReference type="PROSITE" id="PS00624"/>
    </source>
</evidence>
<evidence type="ECO:0000256" key="2">
    <source>
        <dbReference type="ARBA" id="ARBA00010790"/>
    </source>
</evidence>
<evidence type="ECO:0000313" key="8">
    <source>
        <dbReference type="Proteomes" id="UP000246121"/>
    </source>
</evidence>
<dbReference type="SUPFAM" id="SSF54373">
    <property type="entry name" value="FAD-linked reductases, C-terminal domain"/>
    <property type="match status" value="1"/>
</dbReference>
<dbReference type="VEuPathDB" id="TriTrypDB:TcG_06261"/>
<protein>
    <submittedName>
        <fullName evidence="7">Putative oxidoreductase</fullName>
    </submittedName>
</protein>
<dbReference type="Gene3D" id="3.30.410.40">
    <property type="match status" value="1"/>
</dbReference>
<proteinExistence type="inferred from homology"/>
<dbReference type="VEuPathDB" id="TriTrypDB:C3747_38g289"/>
<accession>A0A2V2V6N4</accession>
<dbReference type="PANTHER" id="PTHR11552:SF147">
    <property type="entry name" value="CHOLINE DEHYDROGENASE, MITOCHONDRIAL"/>
    <property type="match status" value="1"/>
</dbReference>
<dbReference type="VEuPathDB" id="TriTrypDB:TCSYLVIO_009215"/>
<dbReference type="GO" id="GO:0016614">
    <property type="term" value="F:oxidoreductase activity, acting on CH-OH group of donors"/>
    <property type="evidence" value="ECO:0007669"/>
    <property type="project" value="InterPro"/>
</dbReference>
<dbReference type="SUPFAM" id="SSF51905">
    <property type="entry name" value="FAD/NAD(P)-binding domain"/>
    <property type="match status" value="1"/>
</dbReference>
<dbReference type="AlphaFoldDB" id="A0A2V2V6N4"/>
<keyword evidence="3" id="KW-0285">Flavoprotein</keyword>
<dbReference type="VEuPathDB" id="TriTrypDB:ECC02_006341"/>
<name>A0A2V2V6N4_TRYCR</name>
<dbReference type="VEuPathDB" id="TriTrypDB:TcBrA4_0024020"/>
<dbReference type="VEuPathDB" id="TriTrypDB:BCY84_19812"/>